<keyword evidence="1" id="KW-0812">Transmembrane</keyword>
<comment type="caution">
    <text evidence="3">The sequence shown here is derived from an EMBL/GenBank/DDBJ whole genome shotgun (WGS) entry which is preliminary data.</text>
</comment>
<dbReference type="Pfam" id="PF07811">
    <property type="entry name" value="TadE"/>
    <property type="match status" value="1"/>
</dbReference>
<keyword evidence="1" id="KW-0472">Membrane</keyword>
<proteinExistence type="predicted"/>
<gene>
    <name evidence="3" type="ORF">GCM10009001_00680</name>
</gene>
<name>A0ABN1FDN9_9BACI</name>
<feature type="transmembrane region" description="Helical" evidence="1">
    <location>
        <begin position="20"/>
        <end position="45"/>
    </location>
</feature>
<keyword evidence="1" id="KW-1133">Transmembrane helix</keyword>
<dbReference type="Proteomes" id="UP001500866">
    <property type="component" value="Unassembled WGS sequence"/>
</dbReference>
<evidence type="ECO:0000259" key="2">
    <source>
        <dbReference type="Pfam" id="PF07811"/>
    </source>
</evidence>
<feature type="domain" description="TadE-like" evidence="2">
    <location>
        <begin position="14"/>
        <end position="53"/>
    </location>
</feature>
<protein>
    <recommendedName>
        <fullName evidence="2">TadE-like domain-containing protein</fullName>
    </recommendedName>
</protein>
<dbReference type="EMBL" id="BAAADS010000001">
    <property type="protein sequence ID" value="GAA0588671.1"/>
    <property type="molecule type" value="Genomic_DNA"/>
</dbReference>
<evidence type="ECO:0000313" key="4">
    <source>
        <dbReference type="Proteomes" id="UP001500866"/>
    </source>
</evidence>
<dbReference type="RefSeq" id="WP_390350873.1">
    <property type="nucleotide sequence ID" value="NZ_JBHUMU010000012.1"/>
</dbReference>
<keyword evidence="4" id="KW-1185">Reference proteome</keyword>
<sequence>MLKWWRNKTKSEEGSATIEFLGILPLALMLLMIIVQFVVGINAVLVTQSAANEYATVYSVTKNPAEARDAANEILSATGNYLQATSISGSGLGSKEFSANVNVNIQLLFLPEEIFGYPLPTVPYSTTAHGRVIE</sequence>
<evidence type="ECO:0000313" key="3">
    <source>
        <dbReference type="EMBL" id="GAA0588671.1"/>
    </source>
</evidence>
<dbReference type="InterPro" id="IPR012495">
    <property type="entry name" value="TadE-like_dom"/>
</dbReference>
<accession>A0ABN1FDN9</accession>
<reference evidence="3 4" key="1">
    <citation type="journal article" date="2019" name="Int. J. Syst. Evol. Microbiol.">
        <title>The Global Catalogue of Microorganisms (GCM) 10K type strain sequencing project: providing services to taxonomists for standard genome sequencing and annotation.</title>
        <authorList>
            <consortium name="The Broad Institute Genomics Platform"/>
            <consortium name="The Broad Institute Genome Sequencing Center for Infectious Disease"/>
            <person name="Wu L."/>
            <person name="Ma J."/>
        </authorList>
    </citation>
    <scope>NUCLEOTIDE SEQUENCE [LARGE SCALE GENOMIC DNA]</scope>
    <source>
        <strain evidence="3 4">JCM 15395</strain>
    </source>
</reference>
<organism evidence="3 4">
    <name type="scientific">Virgibacillus siamensis</name>
    <dbReference type="NCBI Taxonomy" id="480071"/>
    <lineage>
        <taxon>Bacteria</taxon>
        <taxon>Bacillati</taxon>
        <taxon>Bacillota</taxon>
        <taxon>Bacilli</taxon>
        <taxon>Bacillales</taxon>
        <taxon>Bacillaceae</taxon>
        <taxon>Virgibacillus</taxon>
    </lineage>
</organism>
<evidence type="ECO:0000256" key="1">
    <source>
        <dbReference type="SAM" id="Phobius"/>
    </source>
</evidence>